<dbReference type="Gene3D" id="2.40.50.1020">
    <property type="entry name" value="LytTr DNA-binding domain"/>
    <property type="match status" value="1"/>
</dbReference>
<proteinExistence type="predicted"/>
<dbReference type="SUPFAM" id="SSF52172">
    <property type="entry name" value="CheY-like"/>
    <property type="match status" value="1"/>
</dbReference>
<evidence type="ECO:0000256" key="1">
    <source>
        <dbReference type="ARBA" id="ARBA00022490"/>
    </source>
</evidence>
<dbReference type="InterPro" id="IPR001789">
    <property type="entry name" value="Sig_transdc_resp-reg_receiver"/>
</dbReference>
<evidence type="ECO:0000256" key="3">
    <source>
        <dbReference type="ARBA" id="ARBA00023159"/>
    </source>
</evidence>
<dbReference type="InterPro" id="IPR007492">
    <property type="entry name" value="LytTR_DNA-bd_dom"/>
</dbReference>
<dbReference type="PANTHER" id="PTHR37299">
    <property type="entry name" value="TRANSCRIPTIONAL REGULATOR-RELATED"/>
    <property type="match status" value="1"/>
</dbReference>
<dbReference type="GO" id="GO:0000156">
    <property type="term" value="F:phosphorelay response regulator activity"/>
    <property type="evidence" value="ECO:0007669"/>
    <property type="project" value="InterPro"/>
</dbReference>
<name>A0A0R2MH35_9LACO</name>
<evidence type="ECO:0000256" key="4">
    <source>
        <dbReference type="ARBA" id="ARBA00037164"/>
    </source>
</evidence>
<dbReference type="PANTHER" id="PTHR37299:SF3">
    <property type="entry name" value="STAGE 0 SPORULATION PROTEIN A HOMOLOG"/>
    <property type="match status" value="1"/>
</dbReference>
<reference evidence="8 9" key="1">
    <citation type="journal article" date="2015" name="Genome Announc.">
        <title>Expanding the biotechnology potential of lactobacilli through comparative genomics of 213 strains and associated genera.</title>
        <authorList>
            <person name="Sun Z."/>
            <person name="Harris H.M."/>
            <person name="McCann A."/>
            <person name="Guo C."/>
            <person name="Argimon S."/>
            <person name="Zhang W."/>
            <person name="Yang X."/>
            <person name="Jeffery I.B."/>
            <person name="Cooney J.C."/>
            <person name="Kagawa T.F."/>
            <person name="Liu W."/>
            <person name="Song Y."/>
            <person name="Salvetti E."/>
            <person name="Wrobel A."/>
            <person name="Rasinkangas P."/>
            <person name="Parkhill J."/>
            <person name="Rea M.C."/>
            <person name="O'Sullivan O."/>
            <person name="Ritari J."/>
            <person name="Douillard F.P."/>
            <person name="Paul Ross R."/>
            <person name="Yang R."/>
            <person name="Briner A.E."/>
            <person name="Felis G.E."/>
            <person name="de Vos W.M."/>
            <person name="Barrangou R."/>
            <person name="Klaenhammer T.R."/>
            <person name="Caufield P.W."/>
            <person name="Cui Y."/>
            <person name="Zhang H."/>
            <person name="O'Toole P.W."/>
        </authorList>
    </citation>
    <scope>NUCLEOTIDE SEQUENCE [LARGE SCALE GENOMIC DNA]</scope>
    <source>
        <strain evidence="8 9">LMG 26013</strain>
    </source>
</reference>
<dbReference type="Proteomes" id="UP000051783">
    <property type="component" value="Unassembled WGS sequence"/>
</dbReference>
<evidence type="ECO:0008006" key="10">
    <source>
        <dbReference type="Google" id="ProtNLM"/>
    </source>
</evidence>
<gene>
    <name evidence="8" type="ORF">IV64_GL002162</name>
</gene>
<accession>A0A0R2MH35</accession>
<feature type="modified residue" description="4-aspartylphosphate" evidence="5">
    <location>
        <position position="63"/>
    </location>
</feature>
<dbReference type="Gene3D" id="3.40.50.2300">
    <property type="match status" value="1"/>
</dbReference>
<evidence type="ECO:0000259" key="6">
    <source>
        <dbReference type="PROSITE" id="PS50110"/>
    </source>
</evidence>
<evidence type="ECO:0000256" key="2">
    <source>
        <dbReference type="ARBA" id="ARBA00023012"/>
    </source>
</evidence>
<organism evidence="8 9">
    <name type="scientific">Lactiplantibacillus xiangfangensis</name>
    <dbReference type="NCBI Taxonomy" id="942150"/>
    <lineage>
        <taxon>Bacteria</taxon>
        <taxon>Bacillati</taxon>
        <taxon>Bacillota</taxon>
        <taxon>Bacilli</taxon>
        <taxon>Lactobacillales</taxon>
        <taxon>Lactobacillaceae</taxon>
        <taxon>Lactiplantibacillus</taxon>
    </lineage>
</organism>
<evidence type="ECO:0000313" key="8">
    <source>
        <dbReference type="EMBL" id="KRO11772.1"/>
    </source>
</evidence>
<sequence>MLNIAICEDNREIISFYKLIVNKFILEHPGSQIRLSLATRDPYEMGSYIEQSDGEMSFVYILDIEFAGSSKKGIELAQMASRHGDNVKIIFISTHEEMSIVSFRYRVSPLDFISKEDGMDRVKKILSQDLENVLLETDSSKKEKTFMYSVGSRLVKVKFDDINFFESSTNPHKVVMHTKYGTAEFRSSLKTLAESSGDLFRVYRSLLINVSNVLSIDGKYVTFKDQTKFELNSRLLSRIKAWLSS</sequence>
<keyword evidence="5" id="KW-0597">Phosphoprotein</keyword>
<dbReference type="SMART" id="SM00850">
    <property type="entry name" value="LytTR"/>
    <property type="match status" value="1"/>
</dbReference>
<feature type="domain" description="Response regulatory" evidence="6">
    <location>
        <begin position="3"/>
        <end position="130"/>
    </location>
</feature>
<evidence type="ECO:0000259" key="7">
    <source>
        <dbReference type="PROSITE" id="PS50930"/>
    </source>
</evidence>
<keyword evidence="3" id="KW-0010">Activator</keyword>
<comment type="function">
    <text evidence="4">Required for high-level post-exponential phase expression of a series of secreted proteins.</text>
</comment>
<dbReference type="InterPro" id="IPR011006">
    <property type="entry name" value="CheY-like_superfamily"/>
</dbReference>
<evidence type="ECO:0000313" key="9">
    <source>
        <dbReference type="Proteomes" id="UP000051783"/>
    </source>
</evidence>
<dbReference type="PROSITE" id="PS50110">
    <property type="entry name" value="RESPONSE_REGULATORY"/>
    <property type="match status" value="1"/>
</dbReference>
<keyword evidence="1" id="KW-0963">Cytoplasm</keyword>
<protein>
    <recommendedName>
        <fullName evidence="10">Response regulator</fullName>
    </recommendedName>
</protein>
<dbReference type="PATRIC" id="fig|942150.3.peg.2260"/>
<dbReference type="InterPro" id="IPR046947">
    <property type="entry name" value="LytR-like"/>
</dbReference>
<dbReference type="PROSITE" id="PS50930">
    <property type="entry name" value="HTH_LYTTR"/>
    <property type="match status" value="1"/>
</dbReference>
<dbReference type="RefSeq" id="WP_057705903.1">
    <property type="nucleotide sequence ID" value="NZ_JQCL01000051.1"/>
</dbReference>
<feature type="domain" description="HTH LytTR-type" evidence="7">
    <location>
        <begin position="146"/>
        <end position="219"/>
    </location>
</feature>
<comment type="caution">
    <text evidence="8">The sequence shown here is derived from an EMBL/GenBank/DDBJ whole genome shotgun (WGS) entry which is preliminary data.</text>
</comment>
<dbReference type="AlphaFoldDB" id="A0A0R2MH35"/>
<keyword evidence="2" id="KW-0902">Two-component regulatory system</keyword>
<dbReference type="GO" id="GO:0003677">
    <property type="term" value="F:DNA binding"/>
    <property type="evidence" value="ECO:0007669"/>
    <property type="project" value="InterPro"/>
</dbReference>
<dbReference type="STRING" id="942150.IV64_GL002162"/>
<keyword evidence="9" id="KW-1185">Reference proteome</keyword>
<dbReference type="OrthoDB" id="9809318at2"/>
<dbReference type="Pfam" id="PF04397">
    <property type="entry name" value="LytTR"/>
    <property type="match status" value="1"/>
</dbReference>
<dbReference type="EMBL" id="JQCL01000051">
    <property type="protein sequence ID" value="KRO11772.1"/>
    <property type="molecule type" value="Genomic_DNA"/>
</dbReference>
<evidence type="ECO:0000256" key="5">
    <source>
        <dbReference type="PROSITE-ProRule" id="PRU00169"/>
    </source>
</evidence>